<name>A0A1Y0V5W8_9PROT</name>
<comment type="catalytic activity">
    <reaction evidence="7">
        <text>L-tyrosyl-[protein] + ATP = O-(5'-adenylyl)-L-tyrosyl-[protein] + diphosphate</text>
        <dbReference type="Rhea" id="RHEA:54288"/>
        <dbReference type="Rhea" id="RHEA-COMP:10136"/>
        <dbReference type="Rhea" id="RHEA-COMP:13846"/>
        <dbReference type="ChEBI" id="CHEBI:30616"/>
        <dbReference type="ChEBI" id="CHEBI:33019"/>
        <dbReference type="ChEBI" id="CHEBI:46858"/>
        <dbReference type="ChEBI" id="CHEBI:83624"/>
        <dbReference type="EC" id="2.7.7.108"/>
    </reaction>
</comment>
<dbReference type="GO" id="GO:0005524">
    <property type="term" value="F:ATP binding"/>
    <property type="evidence" value="ECO:0007669"/>
    <property type="project" value="UniProtKB-KW"/>
</dbReference>
<comment type="catalytic activity">
    <reaction evidence="6">
        <text>L-threonyl-[protein] + ATP = 3-O-(5'-adenylyl)-L-threonyl-[protein] + diphosphate</text>
        <dbReference type="Rhea" id="RHEA:54292"/>
        <dbReference type="Rhea" id="RHEA-COMP:11060"/>
        <dbReference type="Rhea" id="RHEA-COMP:13847"/>
        <dbReference type="ChEBI" id="CHEBI:30013"/>
        <dbReference type="ChEBI" id="CHEBI:30616"/>
        <dbReference type="ChEBI" id="CHEBI:33019"/>
        <dbReference type="ChEBI" id="CHEBI:138113"/>
        <dbReference type="EC" id="2.7.7.108"/>
    </reaction>
</comment>
<keyword evidence="3" id="KW-0547">Nucleotide-binding</keyword>
<evidence type="ECO:0000256" key="8">
    <source>
        <dbReference type="SAM" id="MobiDB-lite"/>
    </source>
</evidence>
<keyword evidence="10" id="KW-0614">Plasmid</keyword>
<feature type="region of interest" description="Disordered" evidence="8">
    <location>
        <begin position="1"/>
        <end position="22"/>
    </location>
</feature>
<dbReference type="Gene3D" id="1.10.3290.10">
    <property type="entry name" value="Fido-like domain"/>
    <property type="match status" value="1"/>
</dbReference>
<organism evidence="10 11">
    <name type="scientific">Acetobacter ascendens</name>
    <dbReference type="NCBI Taxonomy" id="481146"/>
    <lineage>
        <taxon>Bacteria</taxon>
        <taxon>Pseudomonadati</taxon>
        <taxon>Pseudomonadota</taxon>
        <taxon>Alphaproteobacteria</taxon>
        <taxon>Acetobacterales</taxon>
        <taxon>Acetobacteraceae</taxon>
        <taxon>Acetobacter</taxon>
    </lineage>
</organism>
<feature type="domain" description="Fido" evidence="9">
    <location>
        <begin position="62"/>
        <end position="213"/>
    </location>
</feature>
<keyword evidence="1 10" id="KW-0808">Transferase</keyword>
<evidence type="ECO:0000259" key="9">
    <source>
        <dbReference type="PROSITE" id="PS51459"/>
    </source>
</evidence>
<protein>
    <recommendedName>
        <fullName evidence="5">protein adenylyltransferase</fullName>
        <ecNumber evidence="5">2.7.7.108</ecNumber>
    </recommendedName>
</protein>
<dbReference type="InterPro" id="IPR036597">
    <property type="entry name" value="Fido-like_dom_sf"/>
</dbReference>
<keyword evidence="2" id="KW-0548">Nucleotidyltransferase</keyword>
<gene>
    <name evidence="10" type="ORF">S101447_02756</name>
</gene>
<evidence type="ECO:0000256" key="1">
    <source>
        <dbReference type="ARBA" id="ARBA00022679"/>
    </source>
</evidence>
<evidence type="ECO:0000256" key="2">
    <source>
        <dbReference type="ARBA" id="ARBA00022695"/>
    </source>
</evidence>
<keyword evidence="4" id="KW-0067">ATP-binding</keyword>
<evidence type="ECO:0000256" key="7">
    <source>
        <dbReference type="ARBA" id="ARBA00048696"/>
    </source>
</evidence>
<evidence type="ECO:0000256" key="5">
    <source>
        <dbReference type="ARBA" id="ARBA00034531"/>
    </source>
</evidence>
<sequence>MSDDDLEHGYTYPNTSEDPDQHDVLRNRFGLRRHSTLAQSEYRITSDRWIEIQLGLGPVGNFDTAHLKALHRHLFNDLYEWAGHTRNERPVVDGKPVETIGILRKGKTTFLPGSRIEMGLKEAFRPIRDPETLRDVTVRRFAAVAGKVLNELNYVHPFREGNGRAQEAFISELGRHYGHEVRFSVITRPRMIAASIAGVVDPDCRAMQDLMEDAVDPLRSAALEETFRFLRKQGIEPLKCDIRTARSGETISGTVVNLASRSCCVDNPRQGMIIVPAHEVVPHNLKAGDILSLTTVANFQTCTERTPQQEKTGGFSRLASALAHKSQDHDATFPSKWIDRTVRPRPSENSTSTGKQTDPSVSEPRKRPFSPSN</sequence>
<dbReference type="EC" id="2.7.7.108" evidence="5"/>
<evidence type="ECO:0000313" key="10">
    <source>
        <dbReference type="EMBL" id="ARW11793.1"/>
    </source>
</evidence>
<feature type="compositionally biased region" description="Polar residues" evidence="8">
    <location>
        <begin position="347"/>
        <end position="360"/>
    </location>
</feature>
<dbReference type="InterPro" id="IPR003812">
    <property type="entry name" value="Fido"/>
</dbReference>
<accession>A0A1Y0V5W8</accession>
<evidence type="ECO:0000313" key="11">
    <source>
        <dbReference type="Proteomes" id="UP000195633"/>
    </source>
</evidence>
<reference evidence="10 11" key="1">
    <citation type="submission" date="2017-05" db="EMBL/GenBank/DDBJ databases">
        <title>Genome sequence of Acetobacter pasteurianus subsp. ascendens strain SRCM101447.</title>
        <authorList>
            <person name="Cho S.H."/>
        </authorList>
    </citation>
    <scope>NUCLEOTIDE SEQUENCE [LARGE SCALE GENOMIC DNA]</scope>
    <source>
        <strain evidence="10 11">SRCM101447</strain>
        <plasmid evidence="11">Plasmid pap1447-1 sequence</plasmid>
    </source>
</reference>
<dbReference type="EMBL" id="CP021525">
    <property type="protein sequence ID" value="ARW11793.1"/>
    <property type="molecule type" value="Genomic_DNA"/>
</dbReference>
<dbReference type="PANTHER" id="PTHR39560:SF1">
    <property type="entry name" value="PROTEIN ADENYLYLTRANSFERASE FIC-RELATED"/>
    <property type="match status" value="1"/>
</dbReference>
<evidence type="ECO:0000256" key="3">
    <source>
        <dbReference type="ARBA" id="ARBA00022741"/>
    </source>
</evidence>
<geneLocation type="plasmid" evidence="11">
    <name>pap1447-1 sequence</name>
</geneLocation>
<dbReference type="GO" id="GO:0051302">
    <property type="term" value="P:regulation of cell division"/>
    <property type="evidence" value="ECO:0007669"/>
    <property type="project" value="TreeGrafter"/>
</dbReference>
<dbReference type="RefSeq" id="WP_087636468.1">
    <property type="nucleotide sequence ID" value="NZ_CP021525.1"/>
</dbReference>
<dbReference type="GO" id="GO:0070733">
    <property type="term" value="F:AMPylase activity"/>
    <property type="evidence" value="ECO:0007669"/>
    <property type="project" value="UniProtKB-EC"/>
</dbReference>
<dbReference type="SUPFAM" id="SSF140931">
    <property type="entry name" value="Fic-like"/>
    <property type="match status" value="1"/>
</dbReference>
<dbReference type="AlphaFoldDB" id="A0A1Y0V5W8"/>
<dbReference type="Proteomes" id="UP000195633">
    <property type="component" value="Plasmid pAP1447-1"/>
</dbReference>
<dbReference type="Pfam" id="PF02661">
    <property type="entry name" value="Fic"/>
    <property type="match status" value="1"/>
</dbReference>
<evidence type="ECO:0000256" key="4">
    <source>
        <dbReference type="ARBA" id="ARBA00022840"/>
    </source>
</evidence>
<feature type="region of interest" description="Disordered" evidence="8">
    <location>
        <begin position="321"/>
        <end position="373"/>
    </location>
</feature>
<proteinExistence type="predicted"/>
<dbReference type="PANTHER" id="PTHR39560">
    <property type="entry name" value="PROTEIN ADENYLYLTRANSFERASE FIC-RELATED"/>
    <property type="match status" value="1"/>
</dbReference>
<evidence type="ECO:0000256" key="6">
    <source>
        <dbReference type="ARBA" id="ARBA00047939"/>
    </source>
</evidence>
<dbReference type="PROSITE" id="PS51459">
    <property type="entry name" value="FIDO"/>
    <property type="match status" value="1"/>
</dbReference>
<feature type="compositionally biased region" description="Basic and acidic residues" evidence="8">
    <location>
        <begin position="325"/>
        <end position="346"/>
    </location>
</feature>